<accession>A0A8J1TK33</accession>
<dbReference type="GO" id="GO:0016881">
    <property type="term" value="F:acid-amino acid ligase activity"/>
    <property type="evidence" value="ECO:0007669"/>
    <property type="project" value="TreeGrafter"/>
</dbReference>
<keyword evidence="2" id="KW-1185">Reference proteome</keyword>
<feature type="non-terminal residue" evidence="1">
    <location>
        <position position="293"/>
    </location>
</feature>
<dbReference type="AlphaFoldDB" id="A0A8J1TK33"/>
<dbReference type="InterPro" id="IPR004993">
    <property type="entry name" value="GH3"/>
</dbReference>
<dbReference type="PANTHER" id="PTHR31901">
    <property type="entry name" value="GH3 DOMAIN-CONTAINING PROTEIN"/>
    <property type="match status" value="1"/>
</dbReference>
<sequence length="293" mass="32965">MELGIRVKLYICCVGFLSIIIYITKEYGLSAWSTLPLLVPAVCAAACVDMLCKDPSPSHTMGSVMRQYIFERILRGVVPFFYSSIINADPRKVQEEILMKLIDTNKNTQYGKDHNFSSMKTPEDFIRMHPVTKYDHFESYFDRVIEGEDNVIVANSKADYIVLSSGTTGNNKKYPVSFTGGHRIGLPIAIRDLFTVYLSMRRKYVPKLTLHRSLDVTIMNEPIITKKGIPMGGVVGRAKFLLPGSAAPNCILEVLTQDEALYLYALYGLRESKLNNIVLGLATIALRFFQTIE</sequence>
<reference evidence="1" key="1">
    <citation type="submission" date="2022-03" db="EMBL/GenBank/DDBJ databases">
        <authorList>
            <person name="Martin C."/>
        </authorList>
    </citation>
    <scope>NUCLEOTIDE SEQUENCE</scope>
</reference>
<organism evidence="1 2">
    <name type="scientific">Owenia fusiformis</name>
    <name type="common">Polychaete worm</name>
    <dbReference type="NCBI Taxonomy" id="6347"/>
    <lineage>
        <taxon>Eukaryota</taxon>
        <taxon>Metazoa</taxon>
        <taxon>Spiralia</taxon>
        <taxon>Lophotrochozoa</taxon>
        <taxon>Annelida</taxon>
        <taxon>Polychaeta</taxon>
        <taxon>Sedentaria</taxon>
        <taxon>Canalipalpata</taxon>
        <taxon>Sabellida</taxon>
        <taxon>Oweniida</taxon>
        <taxon>Oweniidae</taxon>
        <taxon>Owenia</taxon>
    </lineage>
</organism>
<dbReference type="Proteomes" id="UP000749559">
    <property type="component" value="Unassembled WGS sequence"/>
</dbReference>
<comment type="caution">
    <text evidence="1">The sequence shown here is derived from an EMBL/GenBank/DDBJ whole genome shotgun (WGS) entry which is preliminary data.</text>
</comment>
<dbReference type="Pfam" id="PF03321">
    <property type="entry name" value="GH3"/>
    <property type="match status" value="1"/>
</dbReference>
<gene>
    <name evidence="1" type="ORF">OFUS_LOCUS5183</name>
</gene>
<evidence type="ECO:0000313" key="2">
    <source>
        <dbReference type="Proteomes" id="UP000749559"/>
    </source>
</evidence>
<proteinExistence type="predicted"/>
<dbReference type="EMBL" id="CAIIXF020000002">
    <property type="protein sequence ID" value="CAH1778232.1"/>
    <property type="molecule type" value="Genomic_DNA"/>
</dbReference>
<dbReference type="GO" id="GO:0005737">
    <property type="term" value="C:cytoplasm"/>
    <property type="evidence" value="ECO:0007669"/>
    <property type="project" value="TreeGrafter"/>
</dbReference>
<name>A0A8J1TK33_OWEFU</name>
<evidence type="ECO:0000313" key="1">
    <source>
        <dbReference type="EMBL" id="CAH1778232.1"/>
    </source>
</evidence>
<dbReference type="OrthoDB" id="6110130at2759"/>
<protein>
    <submittedName>
        <fullName evidence="1">Uncharacterized protein</fullName>
    </submittedName>
</protein>
<dbReference type="PANTHER" id="PTHR31901:SF9">
    <property type="entry name" value="GH3 DOMAIN-CONTAINING PROTEIN"/>
    <property type="match status" value="1"/>
</dbReference>